<keyword evidence="4" id="KW-1185">Reference proteome</keyword>
<dbReference type="Pfam" id="PF07286">
    <property type="entry name" value="D-Glu_cyclase"/>
    <property type="match status" value="1"/>
</dbReference>
<dbReference type="InterPro" id="IPR016938">
    <property type="entry name" value="UPF0317"/>
</dbReference>
<comment type="caution">
    <text evidence="3">The sequence shown here is derived from an EMBL/GenBank/DDBJ whole genome shotgun (WGS) entry which is preliminary data.</text>
</comment>
<accession>A0ABX4I2G7</accession>
<evidence type="ECO:0000256" key="2">
    <source>
        <dbReference type="ARBA" id="ARBA00023239"/>
    </source>
</evidence>
<sequence>MNQRSASEIRSAIRAGKFQGPTSGLAPGHVQVNIAIVPASEADDFEAFCDANARACALLYRSRPGECLLPALGADIDIRTDVPRYQLHSPGGVIEEVTDIRKHWRDDFVTFALGCSFSFEEALISHGLEVRNVSDGCNVPMYRTVRRCQSVGRFAARLVVSMRPFPSETLDQAYSVCARYPLVHGAPVFAGDPAELGIANIRRPDFGDAVQIGRGEEPAFWACGVTAIEAVRNAGLDFCITHSPGHMLITDRLNESLAGITAREQLGW</sequence>
<proteinExistence type="inferred from homology"/>
<protein>
    <submittedName>
        <fullName evidence="3">DUF1445 domain-containing protein</fullName>
    </submittedName>
</protein>
<keyword evidence="2" id="KW-0456">Lyase</keyword>
<evidence type="ECO:0000313" key="3">
    <source>
        <dbReference type="EMBL" id="PCO06614.1"/>
    </source>
</evidence>
<dbReference type="Gene3D" id="3.30.2040.10">
    <property type="entry name" value="PSTPO5379-like domain"/>
    <property type="match status" value="1"/>
</dbReference>
<comment type="similarity">
    <text evidence="1">Belongs to the D-glutamate cyclase family.</text>
</comment>
<name>A0ABX4I2G7_9GAMM</name>
<dbReference type="SUPFAM" id="SSF160920">
    <property type="entry name" value="PSTPO5379-like"/>
    <property type="match status" value="1"/>
</dbReference>
<gene>
    <name evidence="3" type="ORF">AWR36_002315</name>
</gene>
<dbReference type="Proteomes" id="UP000218427">
    <property type="component" value="Unassembled WGS sequence"/>
</dbReference>
<dbReference type="Gene3D" id="3.40.1640.10">
    <property type="entry name" value="PSTPO5379-like"/>
    <property type="match status" value="1"/>
</dbReference>
<dbReference type="InterPro" id="IPR038021">
    <property type="entry name" value="Putative_hydro-lyase"/>
</dbReference>
<dbReference type="InterPro" id="IPR009906">
    <property type="entry name" value="D-Glu_cyclase"/>
</dbReference>
<reference evidence="3" key="1">
    <citation type="submission" date="2017-08" db="EMBL/GenBank/DDBJ databases">
        <title>Microbulbifer marisrubri sp. nov., a halophilic alphaproteobacterium isolated from marine sediment of the Yellow Sea, China.</title>
        <authorList>
            <person name="Zhang G."/>
            <person name="Xiong Q."/>
        </authorList>
    </citation>
    <scope>NUCLEOTIDE SEQUENCE [LARGE SCALE GENOMIC DNA]</scope>
    <source>
        <strain evidence="3">WRN-8</strain>
    </source>
</reference>
<evidence type="ECO:0000313" key="4">
    <source>
        <dbReference type="Proteomes" id="UP000218427"/>
    </source>
</evidence>
<dbReference type="EMBL" id="LRFG02000001">
    <property type="protein sequence ID" value="PCO06614.1"/>
    <property type="molecule type" value="Genomic_DNA"/>
</dbReference>
<dbReference type="NCBIfam" id="NF003969">
    <property type="entry name" value="PRK05463.1"/>
    <property type="match status" value="1"/>
</dbReference>
<dbReference type="PANTHER" id="PTHR32022">
    <property type="entry name" value="D-GLUTAMATE CYCLASE, MITOCHONDRIAL"/>
    <property type="match status" value="1"/>
</dbReference>
<evidence type="ECO:0000256" key="1">
    <source>
        <dbReference type="ARBA" id="ARBA00007896"/>
    </source>
</evidence>
<dbReference type="PANTHER" id="PTHR32022:SF10">
    <property type="entry name" value="D-GLUTAMATE CYCLASE, MITOCHONDRIAL"/>
    <property type="match status" value="1"/>
</dbReference>
<organism evidence="3 4">
    <name type="scientific">Microbulbifer flavimaris</name>
    <dbReference type="NCBI Taxonomy" id="1781068"/>
    <lineage>
        <taxon>Bacteria</taxon>
        <taxon>Pseudomonadati</taxon>
        <taxon>Pseudomonadota</taxon>
        <taxon>Gammaproteobacteria</taxon>
        <taxon>Cellvibrionales</taxon>
        <taxon>Microbulbiferaceae</taxon>
        <taxon>Microbulbifer</taxon>
    </lineage>
</organism>
<dbReference type="RefSeq" id="WP_067080324.1">
    <property type="nucleotide sequence ID" value="NZ_LRFG02000001.1"/>
</dbReference>
<dbReference type="PIRSF" id="PIRSF029755">
    <property type="entry name" value="UCP029755"/>
    <property type="match status" value="1"/>
</dbReference>